<evidence type="ECO:0000313" key="1">
    <source>
        <dbReference type="EMBL" id="RDC55663.1"/>
    </source>
</evidence>
<organism evidence="1 2">
    <name type="scientific">Pedobacter chinensis</name>
    <dbReference type="NCBI Taxonomy" id="2282421"/>
    <lineage>
        <taxon>Bacteria</taxon>
        <taxon>Pseudomonadati</taxon>
        <taxon>Bacteroidota</taxon>
        <taxon>Sphingobacteriia</taxon>
        <taxon>Sphingobacteriales</taxon>
        <taxon>Sphingobacteriaceae</taxon>
        <taxon>Pedobacter</taxon>
    </lineage>
</organism>
<reference evidence="1 2" key="1">
    <citation type="submission" date="2018-07" db="EMBL/GenBank/DDBJ databases">
        <title>Pedobacter sp. nov., isolated from soil.</title>
        <authorList>
            <person name="Zhou L.Y."/>
            <person name="Du Z.J."/>
        </authorList>
    </citation>
    <scope>NUCLEOTIDE SEQUENCE [LARGE SCALE GENOMIC DNA]</scope>
    <source>
        <strain evidence="1 2">JDX94</strain>
    </source>
</reference>
<protein>
    <submittedName>
        <fullName evidence="1">Uncharacterized protein</fullName>
    </submittedName>
</protein>
<evidence type="ECO:0000313" key="2">
    <source>
        <dbReference type="Proteomes" id="UP000253961"/>
    </source>
</evidence>
<gene>
    <name evidence="1" type="ORF">DU508_15430</name>
</gene>
<dbReference type="RefSeq" id="WP_115403700.1">
    <property type="nucleotide sequence ID" value="NZ_QPKV01000006.1"/>
</dbReference>
<name>A0A369PSY7_9SPHI</name>
<dbReference type="OrthoDB" id="825403at2"/>
<accession>A0A369PSY7</accession>
<dbReference type="EMBL" id="QPKV01000006">
    <property type="protein sequence ID" value="RDC55663.1"/>
    <property type="molecule type" value="Genomic_DNA"/>
</dbReference>
<keyword evidence="2" id="KW-1185">Reference proteome</keyword>
<dbReference type="Proteomes" id="UP000253961">
    <property type="component" value="Unassembled WGS sequence"/>
</dbReference>
<dbReference type="AlphaFoldDB" id="A0A369PSY7"/>
<comment type="caution">
    <text evidence="1">The sequence shown here is derived from an EMBL/GenBank/DDBJ whole genome shotgun (WGS) entry which is preliminary data.</text>
</comment>
<proteinExistence type="predicted"/>
<sequence length="151" mass="16909">MQQIKSSHAFIKMFTLITLCFTVFGFTPKFGLDSYEISLNNKLVLKVAVNQPLSSRILQLAGAKQSDQLRINYTHCTTKTGGTSRSIELRGNKGNVLKKWAFADGTHSNETMTIAIKELLLLRKGNAHHDLSLHYASHELPKGETLAFLKY</sequence>